<dbReference type="PANTHER" id="PTHR43968">
    <property type="match status" value="1"/>
</dbReference>
<dbReference type="PROSITE" id="PS50405">
    <property type="entry name" value="GST_CTER"/>
    <property type="match status" value="1"/>
</dbReference>
<dbReference type="SFLD" id="SFLDS00019">
    <property type="entry name" value="Glutathione_Transferase_(cytos"/>
    <property type="match status" value="1"/>
</dbReference>
<organism evidence="4 5">
    <name type="scientific">Smittium culicis</name>
    <dbReference type="NCBI Taxonomy" id="133412"/>
    <lineage>
        <taxon>Eukaryota</taxon>
        <taxon>Fungi</taxon>
        <taxon>Fungi incertae sedis</taxon>
        <taxon>Zoopagomycota</taxon>
        <taxon>Kickxellomycotina</taxon>
        <taxon>Harpellomycetes</taxon>
        <taxon>Harpellales</taxon>
        <taxon>Legeriomycetaceae</taxon>
        <taxon>Smittium</taxon>
    </lineage>
</organism>
<evidence type="ECO:0000259" key="2">
    <source>
        <dbReference type="PROSITE" id="PS50404"/>
    </source>
</evidence>
<dbReference type="InterPro" id="IPR036282">
    <property type="entry name" value="Glutathione-S-Trfase_C_sf"/>
</dbReference>
<dbReference type="GO" id="GO:0045174">
    <property type="term" value="F:glutathione dehydrogenase (ascorbate) activity"/>
    <property type="evidence" value="ECO:0007669"/>
    <property type="project" value="UniProtKB-ARBA"/>
</dbReference>
<protein>
    <submittedName>
        <fullName evidence="4">Glutathione S-transferase omega-1</fullName>
    </submittedName>
</protein>
<name>A0A1R1X652_9FUNG</name>
<dbReference type="Pfam" id="PF13409">
    <property type="entry name" value="GST_N_2"/>
    <property type="match status" value="1"/>
</dbReference>
<dbReference type="FunFam" id="3.40.30.10:FF:000123">
    <property type="entry name" value="Glutathione transferase o1"/>
    <property type="match status" value="1"/>
</dbReference>
<dbReference type="InterPro" id="IPR005442">
    <property type="entry name" value="GST_omega"/>
</dbReference>
<dbReference type="Proteomes" id="UP000187283">
    <property type="component" value="Unassembled WGS sequence"/>
</dbReference>
<gene>
    <name evidence="4" type="ORF">AYI70_g10517</name>
</gene>
<dbReference type="InterPro" id="IPR010987">
    <property type="entry name" value="Glutathione-S-Trfase_C-like"/>
</dbReference>
<dbReference type="Pfam" id="PF13410">
    <property type="entry name" value="GST_C_2"/>
    <property type="match status" value="1"/>
</dbReference>
<proteinExistence type="predicted"/>
<dbReference type="SUPFAM" id="SSF47616">
    <property type="entry name" value="GST C-terminal domain-like"/>
    <property type="match status" value="1"/>
</dbReference>
<evidence type="ECO:0000259" key="3">
    <source>
        <dbReference type="PROSITE" id="PS50405"/>
    </source>
</evidence>
<dbReference type="InterPro" id="IPR036249">
    <property type="entry name" value="Thioredoxin-like_sf"/>
</dbReference>
<dbReference type="EMBL" id="LSSN01005154">
    <property type="protein sequence ID" value="OMJ10128.1"/>
    <property type="molecule type" value="Genomic_DNA"/>
</dbReference>
<dbReference type="InterPro" id="IPR040079">
    <property type="entry name" value="Glutathione_S-Trfase"/>
</dbReference>
<dbReference type="OrthoDB" id="202840at2759"/>
<dbReference type="InterPro" id="IPR050983">
    <property type="entry name" value="GST_Omega/HSP26"/>
</dbReference>
<dbReference type="STRING" id="133412.A0A1R1X652"/>
<feature type="domain" description="GST N-terminal" evidence="2">
    <location>
        <begin position="7"/>
        <end position="86"/>
    </location>
</feature>
<dbReference type="InterPro" id="IPR004045">
    <property type="entry name" value="Glutathione_S-Trfase_N"/>
</dbReference>
<keyword evidence="4" id="KW-0808">Transferase</keyword>
<keyword evidence="1" id="KW-0560">Oxidoreductase</keyword>
<feature type="domain" description="GST C-terminal" evidence="3">
    <location>
        <begin position="91"/>
        <end position="223"/>
    </location>
</feature>
<evidence type="ECO:0000256" key="1">
    <source>
        <dbReference type="ARBA" id="ARBA00023002"/>
    </source>
</evidence>
<accession>A0A1R1X652</accession>
<dbReference type="CDD" id="cd00299">
    <property type="entry name" value="GST_C_family"/>
    <property type="match status" value="1"/>
</dbReference>
<dbReference type="SFLD" id="SFLDG00358">
    <property type="entry name" value="Main_(cytGST)"/>
    <property type="match status" value="1"/>
</dbReference>
<comment type="caution">
    <text evidence="4">The sequence shown here is derived from an EMBL/GenBank/DDBJ whole genome shotgun (WGS) entry which is preliminary data.</text>
</comment>
<dbReference type="AlphaFoldDB" id="A0A1R1X652"/>
<dbReference type="GO" id="GO:0004364">
    <property type="term" value="F:glutathione transferase activity"/>
    <property type="evidence" value="ECO:0007669"/>
    <property type="project" value="InterPro"/>
</dbReference>
<dbReference type="PRINTS" id="PR01625">
    <property type="entry name" value="GSTRNSFRASEO"/>
</dbReference>
<evidence type="ECO:0000313" key="4">
    <source>
        <dbReference type="EMBL" id="OMJ10128.1"/>
    </source>
</evidence>
<evidence type="ECO:0000313" key="5">
    <source>
        <dbReference type="Proteomes" id="UP000187283"/>
    </source>
</evidence>
<keyword evidence="5" id="KW-1185">Reference proteome</keyword>
<dbReference type="PANTHER" id="PTHR43968:SF6">
    <property type="entry name" value="GLUTATHIONE S-TRANSFERASE OMEGA"/>
    <property type="match status" value="1"/>
</dbReference>
<dbReference type="Gene3D" id="3.40.30.10">
    <property type="entry name" value="Glutaredoxin"/>
    <property type="match status" value="1"/>
</dbReference>
<sequence length="225" mass="25936">MFPHSVDKISLYTSKICPFAHRTVLAMKEANVPYESIEIDLYNKPEWYSQVNSALKVPAMRLPNGEILVESLLILEYICEQFPESKLMPSSTLDRYKVRYLIDYYVNNVMALPFRILGSSTNETAKNELYATLLEKLREFNDKLAANSPEGPYFFGNDFTAADIAIIPFIERTDMALKMTGLEFEALPGLERFYQWKNACYSKPSYSSTVPSYEELAETYKKYVK</sequence>
<dbReference type="PROSITE" id="PS50404">
    <property type="entry name" value="GST_NTER"/>
    <property type="match status" value="1"/>
</dbReference>
<reference evidence="4 5" key="1">
    <citation type="submission" date="2017-01" db="EMBL/GenBank/DDBJ databases">
        <authorList>
            <person name="Mah S.A."/>
            <person name="Swanson W.J."/>
            <person name="Moy G.W."/>
            <person name="Vacquier V.D."/>
        </authorList>
    </citation>
    <scope>NUCLEOTIDE SEQUENCE [LARGE SCALE GENOMIC DNA]</scope>
    <source>
        <strain evidence="4 5">GSMNP</strain>
    </source>
</reference>
<dbReference type="SUPFAM" id="SSF52833">
    <property type="entry name" value="Thioredoxin-like"/>
    <property type="match status" value="1"/>
</dbReference>
<dbReference type="Gene3D" id="1.20.1050.10">
    <property type="match status" value="1"/>
</dbReference>
<dbReference type="GO" id="GO:0005737">
    <property type="term" value="C:cytoplasm"/>
    <property type="evidence" value="ECO:0007669"/>
    <property type="project" value="InterPro"/>
</dbReference>